<name>A0A7V2AYI6_RHOMR</name>
<dbReference type="EC" id="2.4.1.21" evidence="8"/>
<protein>
    <recommendedName>
        <fullName evidence="8">Glycogen synthase</fullName>
        <ecNumber evidence="8">2.4.1.21</ecNumber>
    </recommendedName>
    <alternativeName>
        <fullName evidence="8">Starch [bacterial glycogen] synthase</fullName>
    </alternativeName>
</protein>
<comment type="catalytic activity">
    <reaction evidence="1 8">
        <text>[(1-&gt;4)-alpha-D-glucosyl](n) + ADP-alpha-D-glucose = [(1-&gt;4)-alpha-D-glucosyl](n+1) + ADP + H(+)</text>
        <dbReference type="Rhea" id="RHEA:18189"/>
        <dbReference type="Rhea" id="RHEA-COMP:9584"/>
        <dbReference type="Rhea" id="RHEA-COMP:9587"/>
        <dbReference type="ChEBI" id="CHEBI:15378"/>
        <dbReference type="ChEBI" id="CHEBI:15444"/>
        <dbReference type="ChEBI" id="CHEBI:57498"/>
        <dbReference type="ChEBI" id="CHEBI:456216"/>
        <dbReference type="EC" id="2.4.1.21"/>
    </reaction>
</comment>
<evidence type="ECO:0000256" key="8">
    <source>
        <dbReference type="HAMAP-Rule" id="MF_00484"/>
    </source>
</evidence>
<comment type="function">
    <text evidence="2 8">Synthesizes alpha-1,4-glucan chains using ADP-glucose.</text>
</comment>
<feature type="binding site" evidence="8">
    <location>
        <position position="15"/>
    </location>
    <ligand>
        <name>ADP-alpha-D-glucose</name>
        <dbReference type="ChEBI" id="CHEBI:57498"/>
    </ligand>
</feature>
<dbReference type="UniPathway" id="UPA00164"/>
<evidence type="ECO:0000256" key="3">
    <source>
        <dbReference type="ARBA" id="ARBA00004964"/>
    </source>
</evidence>
<dbReference type="InterPro" id="IPR001296">
    <property type="entry name" value="Glyco_trans_1"/>
</dbReference>
<dbReference type="NCBIfam" id="TIGR02095">
    <property type="entry name" value="glgA"/>
    <property type="match status" value="1"/>
</dbReference>
<comment type="caution">
    <text evidence="11">The sequence shown here is derived from an EMBL/GenBank/DDBJ whole genome shotgun (WGS) entry which is preliminary data.</text>
</comment>
<sequence length="490" mass="55613">MDILHVAFECAPIAKVGGLGDVLGALPKFLNRRGVNSAVFMPRFGDAHVDPASLTLVHEGRLRYRGRVLHYRLWQQAAHVLGFPVYLWEEPVHFERPGIYQDPATGRDFPDQGDRFFVFQQGLLTILKAQVLKPDLLHLHDHHAALIPVWLREDPAYQDWATLPLVLTVHNAEHQGRYDWSIWKEIGVPVARPEDLQHHGQLNALKAGMLWADAVTTVSPGYARELQERDDMAAGLREVFQRVAFKMRGILNGIDPEVWNPATDPLLFAPYTAETLEGKQQNKQALCRALGLDPTQPLVIFIGRLMREKGIDLLVRGLERFLPRHPDVSVVVLGTGLPEYHAALETLKQRLENFDAVHRLVLRFEFNNTLAHQLYAAADILLMPSRVEPCGLNQLYAMTYGTVPVVHAVGGLRDTVMPWNPHTQTGTGFRFESFTPKAMLQALQQALLTYRQPKLWQQLQRNGMQQDWSWDRSAQEYIALYQSLIPVTSK</sequence>
<dbReference type="Pfam" id="PF00534">
    <property type="entry name" value="Glycos_transf_1"/>
    <property type="match status" value="1"/>
</dbReference>
<dbReference type="PANTHER" id="PTHR45825">
    <property type="entry name" value="GRANULE-BOUND STARCH SYNTHASE 1, CHLOROPLASTIC/AMYLOPLASTIC"/>
    <property type="match status" value="1"/>
</dbReference>
<dbReference type="GO" id="GO:0009011">
    <property type="term" value="F:alpha-1,4-glucan glucosyltransferase (ADP-glucose donor) activity"/>
    <property type="evidence" value="ECO:0007669"/>
    <property type="project" value="UniProtKB-UniRule"/>
</dbReference>
<evidence type="ECO:0000313" key="11">
    <source>
        <dbReference type="EMBL" id="HER94995.1"/>
    </source>
</evidence>
<dbReference type="GO" id="GO:0004373">
    <property type="term" value="F:alpha-1,4-glucan glucosyltransferase (UDP-glucose donor) activity"/>
    <property type="evidence" value="ECO:0007669"/>
    <property type="project" value="InterPro"/>
</dbReference>
<keyword evidence="7 8" id="KW-0320">Glycogen biosynthesis</keyword>
<evidence type="ECO:0000256" key="1">
    <source>
        <dbReference type="ARBA" id="ARBA00001478"/>
    </source>
</evidence>
<dbReference type="Gene3D" id="3.40.50.2000">
    <property type="entry name" value="Glycogen Phosphorylase B"/>
    <property type="match status" value="2"/>
</dbReference>
<comment type="similarity">
    <text evidence="4 8">Belongs to the glycosyltransferase 1 family. Bacterial/plant glycogen synthase subfamily.</text>
</comment>
<dbReference type="InterPro" id="IPR013534">
    <property type="entry name" value="Starch_synth_cat_dom"/>
</dbReference>
<dbReference type="PANTHER" id="PTHR45825:SF11">
    <property type="entry name" value="ALPHA AMYLASE DOMAIN-CONTAINING PROTEIN"/>
    <property type="match status" value="1"/>
</dbReference>
<feature type="domain" description="Starch synthase catalytic" evidence="10">
    <location>
        <begin position="3"/>
        <end position="240"/>
    </location>
</feature>
<feature type="domain" description="Glycosyl transferase family 1" evidence="9">
    <location>
        <begin position="288"/>
        <end position="458"/>
    </location>
</feature>
<evidence type="ECO:0000256" key="2">
    <source>
        <dbReference type="ARBA" id="ARBA00002764"/>
    </source>
</evidence>
<proteinExistence type="inferred from homology"/>
<gene>
    <name evidence="8" type="primary">glgA</name>
    <name evidence="11" type="ORF">ENO59_00520</name>
</gene>
<evidence type="ECO:0000256" key="6">
    <source>
        <dbReference type="ARBA" id="ARBA00022679"/>
    </source>
</evidence>
<keyword evidence="5 8" id="KW-0328">Glycosyltransferase</keyword>
<evidence type="ECO:0000259" key="10">
    <source>
        <dbReference type="Pfam" id="PF08323"/>
    </source>
</evidence>
<organism evidence="11">
    <name type="scientific">Rhodothermus marinus</name>
    <name type="common">Rhodothermus obamensis</name>
    <dbReference type="NCBI Taxonomy" id="29549"/>
    <lineage>
        <taxon>Bacteria</taxon>
        <taxon>Pseudomonadati</taxon>
        <taxon>Rhodothermota</taxon>
        <taxon>Rhodothermia</taxon>
        <taxon>Rhodothermales</taxon>
        <taxon>Rhodothermaceae</taxon>
        <taxon>Rhodothermus</taxon>
    </lineage>
</organism>
<evidence type="ECO:0000256" key="5">
    <source>
        <dbReference type="ARBA" id="ARBA00022676"/>
    </source>
</evidence>
<dbReference type="Pfam" id="PF08323">
    <property type="entry name" value="Glyco_transf_5"/>
    <property type="match status" value="1"/>
</dbReference>
<accession>A0A7V2AYI6</accession>
<dbReference type="GO" id="GO:0005978">
    <property type="term" value="P:glycogen biosynthetic process"/>
    <property type="evidence" value="ECO:0007669"/>
    <property type="project" value="UniProtKB-UniRule"/>
</dbReference>
<comment type="pathway">
    <text evidence="3 8">Glycan biosynthesis; glycogen biosynthesis.</text>
</comment>
<dbReference type="EMBL" id="DSGB01000001">
    <property type="protein sequence ID" value="HER94995.1"/>
    <property type="molecule type" value="Genomic_DNA"/>
</dbReference>
<dbReference type="InterPro" id="IPR011835">
    <property type="entry name" value="GS/SS"/>
</dbReference>
<keyword evidence="6 8" id="KW-0808">Transferase</keyword>
<evidence type="ECO:0000256" key="7">
    <source>
        <dbReference type="ARBA" id="ARBA00023056"/>
    </source>
</evidence>
<reference evidence="11" key="1">
    <citation type="journal article" date="2020" name="mSystems">
        <title>Genome- and Community-Level Interaction Insights into Carbon Utilization and Element Cycling Functions of Hydrothermarchaeota in Hydrothermal Sediment.</title>
        <authorList>
            <person name="Zhou Z."/>
            <person name="Liu Y."/>
            <person name="Xu W."/>
            <person name="Pan J."/>
            <person name="Luo Z.H."/>
            <person name="Li M."/>
        </authorList>
    </citation>
    <scope>NUCLEOTIDE SEQUENCE [LARGE SCALE GENOMIC DNA]</scope>
    <source>
        <strain evidence="11">SpSt-143</strain>
    </source>
</reference>
<dbReference type="SUPFAM" id="SSF53756">
    <property type="entry name" value="UDP-Glycosyltransferase/glycogen phosphorylase"/>
    <property type="match status" value="1"/>
</dbReference>
<evidence type="ECO:0000256" key="4">
    <source>
        <dbReference type="ARBA" id="ARBA00010281"/>
    </source>
</evidence>
<dbReference type="AlphaFoldDB" id="A0A7V2AYI6"/>
<dbReference type="HAMAP" id="MF_00484">
    <property type="entry name" value="Glycogen_synth"/>
    <property type="match status" value="1"/>
</dbReference>
<dbReference type="CDD" id="cd03791">
    <property type="entry name" value="GT5_Glycogen_synthase_DULL1-like"/>
    <property type="match status" value="1"/>
</dbReference>
<evidence type="ECO:0000259" key="9">
    <source>
        <dbReference type="Pfam" id="PF00534"/>
    </source>
</evidence>